<dbReference type="GO" id="GO:0006826">
    <property type="term" value="P:iron ion transport"/>
    <property type="evidence" value="ECO:0007669"/>
    <property type="project" value="TreeGrafter"/>
</dbReference>
<evidence type="ECO:0000259" key="6">
    <source>
        <dbReference type="Pfam" id="PF07731"/>
    </source>
</evidence>
<dbReference type="CDD" id="cd13905">
    <property type="entry name" value="CuRO_3_tcLLC2_insect_like"/>
    <property type="match status" value="1"/>
</dbReference>
<dbReference type="PROSITE" id="PS00079">
    <property type="entry name" value="MULTICOPPER_OXIDASE1"/>
    <property type="match status" value="1"/>
</dbReference>
<dbReference type="AlphaFoldDB" id="A0A8B7YP81"/>
<dbReference type="RefSeq" id="XP_022095078.1">
    <property type="nucleotide sequence ID" value="XM_022239386.1"/>
</dbReference>
<keyword evidence="8" id="KW-1185">Reference proteome</keyword>
<organism evidence="8 9">
    <name type="scientific">Acanthaster planci</name>
    <name type="common">Crown-of-thorns starfish</name>
    <dbReference type="NCBI Taxonomy" id="133434"/>
    <lineage>
        <taxon>Eukaryota</taxon>
        <taxon>Metazoa</taxon>
        <taxon>Echinodermata</taxon>
        <taxon>Eleutherozoa</taxon>
        <taxon>Asterozoa</taxon>
        <taxon>Asteroidea</taxon>
        <taxon>Valvatacea</taxon>
        <taxon>Valvatida</taxon>
        <taxon>Acanthasteridae</taxon>
        <taxon>Acanthaster</taxon>
    </lineage>
</organism>
<dbReference type="SUPFAM" id="SSF49503">
    <property type="entry name" value="Cupredoxins"/>
    <property type="match status" value="3"/>
</dbReference>
<evidence type="ECO:0000256" key="1">
    <source>
        <dbReference type="ARBA" id="ARBA00010609"/>
    </source>
</evidence>
<feature type="domain" description="Plastocyanin-like" evidence="6">
    <location>
        <begin position="435"/>
        <end position="587"/>
    </location>
</feature>
<dbReference type="InterPro" id="IPR011706">
    <property type="entry name" value="Cu-oxidase_C"/>
</dbReference>
<keyword evidence="3" id="KW-0560">Oxidoreductase</keyword>
<dbReference type="GO" id="GO:0005507">
    <property type="term" value="F:copper ion binding"/>
    <property type="evidence" value="ECO:0007669"/>
    <property type="project" value="InterPro"/>
</dbReference>
<feature type="domain" description="Plastocyanin-like" evidence="7">
    <location>
        <begin position="63"/>
        <end position="170"/>
    </location>
</feature>
<dbReference type="CDD" id="cd13858">
    <property type="entry name" value="CuRO_1_tcLCC2_insect_like"/>
    <property type="match status" value="1"/>
</dbReference>
<evidence type="ECO:0000256" key="4">
    <source>
        <dbReference type="ARBA" id="ARBA00023008"/>
    </source>
</evidence>
<accession>A0A8B7YP81</accession>
<dbReference type="InterPro" id="IPR001117">
    <property type="entry name" value="Cu-oxidase_2nd"/>
</dbReference>
<evidence type="ECO:0000259" key="7">
    <source>
        <dbReference type="Pfam" id="PF07732"/>
    </source>
</evidence>
<reference evidence="9" key="1">
    <citation type="submission" date="2025-08" db="UniProtKB">
        <authorList>
            <consortium name="RefSeq"/>
        </authorList>
    </citation>
    <scope>IDENTIFICATION</scope>
</reference>
<evidence type="ECO:0000313" key="8">
    <source>
        <dbReference type="Proteomes" id="UP000694845"/>
    </source>
</evidence>
<keyword evidence="2" id="KW-0479">Metal-binding</keyword>
<dbReference type="FunFam" id="2.60.40.420:FF:000031">
    <property type="entry name" value="Laccase-2 isoform A"/>
    <property type="match status" value="1"/>
</dbReference>
<dbReference type="OrthoDB" id="2121828at2759"/>
<evidence type="ECO:0000259" key="5">
    <source>
        <dbReference type="Pfam" id="PF00394"/>
    </source>
</evidence>
<dbReference type="KEGG" id="aplc:110981651"/>
<dbReference type="Pfam" id="PF00394">
    <property type="entry name" value="Cu-oxidase"/>
    <property type="match status" value="1"/>
</dbReference>
<feature type="domain" description="Plastocyanin-like" evidence="5">
    <location>
        <begin position="187"/>
        <end position="339"/>
    </location>
</feature>
<dbReference type="InterPro" id="IPR033138">
    <property type="entry name" value="Cu_oxidase_CS"/>
</dbReference>
<dbReference type="GO" id="GO:0016491">
    <property type="term" value="F:oxidoreductase activity"/>
    <property type="evidence" value="ECO:0007669"/>
    <property type="project" value="UniProtKB-KW"/>
</dbReference>
<dbReference type="PANTHER" id="PTHR11709">
    <property type="entry name" value="MULTI-COPPER OXIDASE"/>
    <property type="match status" value="1"/>
</dbReference>
<comment type="similarity">
    <text evidence="1">Belongs to the multicopper oxidase family.</text>
</comment>
<protein>
    <submittedName>
        <fullName evidence="9">Laccase-25-like</fullName>
    </submittedName>
</protein>
<sequence length="610" mass="69305">MIPLKFTDDNASTHECLRTCEWPPRPRTCRYEFTLEWYHTISTACFDCPFNVSDCYRPNCIAINGEKRAVSVVNRQFPGPSIQVCEWDTIEVKVENNLVGSEGVTIHWHGLHQRGTPHMDGTPLITQCPISFRSSFTYRFQALMPGTYFWHAHSILRADGIVGSLVIRQAAPRDIHSSLYDHDLPEHVIIMQDWVNQLYVERFARLAFHDIQQEPDSLLFNGRGRYFKFKGTYYNKTVYTPRHLIHVKQGERYRFRGISNTVMTCAFEVSIDGHNMTVIASDGAPVEPLEVGAFGITSGERYDFVLDAKADVGKYWMRLSGQDACKDMHELALVVYEGAEDHPDPEEEPDYSTRSGILLNPYNMKGTANILNINQLNATGQDSSKDTIPEADVVYYIALNKKLVINSSAVNEHSKPTIFGQLYAQLNHITFRPPSRPLLTQSHEILEHEFCNYESVMAHQERCTKQQCECTHTLQINMGQVVELVLVDDARTYAQAHPMHLHGYSYHVLAFDVLGNSTTIEKVIQLDKAGKIHRRTVNTPIKDTVNVPVGGYVVVRFVADNPGWWLFHCHSEPHLSAGMSMVIHVGTDNDLPPIPRDLPRCGGDWYPKDT</sequence>
<dbReference type="Pfam" id="PF07731">
    <property type="entry name" value="Cu-oxidase_2"/>
    <property type="match status" value="1"/>
</dbReference>
<evidence type="ECO:0000256" key="3">
    <source>
        <dbReference type="ARBA" id="ARBA00023002"/>
    </source>
</evidence>
<dbReference type="InterPro" id="IPR011707">
    <property type="entry name" value="Cu-oxidase-like_N"/>
</dbReference>
<gene>
    <name evidence="9" type="primary">LOC110981651</name>
</gene>
<dbReference type="GeneID" id="110981651"/>
<dbReference type="Proteomes" id="UP000694845">
    <property type="component" value="Unplaced"/>
</dbReference>
<evidence type="ECO:0000313" key="9">
    <source>
        <dbReference type="RefSeq" id="XP_022095078.1"/>
    </source>
</evidence>
<evidence type="ECO:0000256" key="2">
    <source>
        <dbReference type="ARBA" id="ARBA00022723"/>
    </source>
</evidence>
<dbReference type="PANTHER" id="PTHR11709:SF394">
    <property type="entry name" value="FI03373P-RELATED"/>
    <property type="match status" value="1"/>
</dbReference>
<dbReference type="FunFam" id="2.60.40.420:FF:000045">
    <property type="entry name" value="Laccase 2"/>
    <property type="match status" value="1"/>
</dbReference>
<name>A0A8B7YP81_ACAPL</name>
<keyword evidence="4" id="KW-0186">Copper</keyword>
<dbReference type="GO" id="GO:0005886">
    <property type="term" value="C:plasma membrane"/>
    <property type="evidence" value="ECO:0007669"/>
    <property type="project" value="TreeGrafter"/>
</dbReference>
<dbReference type="InterPro" id="IPR002355">
    <property type="entry name" value="Cu_oxidase_Cu_BS"/>
</dbReference>
<dbReference type="CDD" id="cd13884">
    <property type="entry name" value="CuRO_2_tcLCC_insect_like"/>
    <property type="match status" value="1"/>
</dbReference>
<dbReference type="Gene3D" id="2.60.40.420">
    <property type="entry name" value="Cupredoxins - blue copper proteins"/>
    <property type="match status" value="3"/>
</dbReference>
<dbReference type="InterPro" id="IPR008972">
    <property type="entry name" value="Cupredoxin"/>
</dbReference>
<dbReference type="PROSITE" id="PS00080">
    <property type="entry name" value="MULTICOPPER_OXIDASE2"/>
    <property type="match status" value="1"/>
</dbReference>
<dbReference type="InterPro" id="IPR045087">
    <property type="entry name" value="Cu-oxidase_fam"/>
</dbReference>
<proteinExistence type="inferred from homology"/>
<dbReference type="OMA" id="DSYWIQL"/>
<dbReference type="Pfam" id="PF07732">
    <property type="entry name" value="Cu-oxidase_3"/>
    <property type="match status" value="1"/>
</dbReference>